<proteinExistence type="predicted"/>
<evidence type="ECO:0000313" key="2">
    <source>
        <dbReference type="Proteomes" id="UP001057402"/>
    </source>
</evidence>
<gene>
    <name evidence="1" type="ORF">MLD38_039142</name>
</gene>
<keyword evidence="2" id="KW-1185">Reference proteome</keyword>
<sequence>MKSSTWSWKLSPVKLEFSLNKRHRWKRKEHKYQGLIEFQVGALQELRITSESMRKEVLKARRRHSEELNYLGVKLKGVVDAAQNYHCVLAENRRLYNEIQELKGNIRVYCRIRPFLPGQSMKQTTIDYLGRKRRNCCRESFKHGKDGHRLFKFNKVFGPATSQEEVYLDTQPLIRSVLDGYNVCIFAYGQTGSGKTYTMSGPNISSEEHWGVYYRALHDLFQIAQDRKDSIQYEVPLQLNERSSRSHSVLTVHVRGFDLKSEDVLSASLHLVDLAGSERVDRSEVTGERASRGATYKQIFVSSWGCHICIGTKKPPCGQAKTLMFVQLNPDTDSYSETISTLKFAERVSGVELGAAKSNREGREVRELMEQDSQRGIFHPPLSLVGMALGQDNTDDVELFGLGDADSEERLSDISDSGLSMGTETDGSIGSVVEYTLFPEAVIPPEKIGQFGEDIFSICDIMEHVLIISVSCRAQTVASLKNLSKHGAPLPLPATQPPFASTPSSSPPTPPPPCSENPFFVSLNAGPAILVRRKSYLLLRNRFPHPLRPKLPAPDAKGRWKAAIDFKWMRDNREAVAANIRNRNFAVDLDLVLRLYAETLDLQKEVEQLRKERNAVASKMKGKLEQTERQRLIEEGDVEEVKGQCAALEENLLKLTDELQQEAQCIPNMTHPDTPIGDEDHSVTRKTIGSPRDFTFQVKDHLQICEEHELVDFEAAAKWIQVLLPEERSCCIRESSCHWTLSEVIKRGFTELNHPQIVSSSAVEKCGFQPRGANTQVYSIERSNQCLIGTAEIPLGGNTYGFNTGRFTAASQICRLLGLLQNRSWCGWNCNQGLFRVHQFKKVEMFILCRPEESEQYHEELIGIEEDLFSSLGLHFKILDMATGDLGAPAYRKFDIEAWMPGLGRYGEISSASNCTDYQSRRLGIRYSFRASIGKYTKG</sequence>
<protein>
    <submittedName>
        <fullName evidence="1">Uncharacterized protein</fullName>
    </submittedName>
</protein>
<dbReference type="Proteomes" id="UP001057402">
    <property type="component" value="Chromosome 12"/>
</dbReference>
<organism evidence="1 2">
    <name type="scientific">Melastoma candidum</name>
    <dbReference type="NCBI Taxonomy" id="119954"/>
    <lineage>
        <taxon>Eukaryota</taxon>
        <taxon>Viridiplantae</taxon>
        <taxon>Streptophyta</taxon>
        <taxon>Embryophyta</taxon>
        <taxon>Tracheophyta</taxon>
        <taxon>Spermatophyta</taxon>
        <taxon>Magnoliopsida</taxon>
        <taxon>eudicotyledons</taxon>
        <taxon>Gunneridae</taxon>
        <taxon>Pentapetalae</taxon>
        <taxon>rosids</taxon>
        <taxon>malvids</taxon>
        <taxon>Myrtales</taxon>
        <taxon>Melastomataceae</taxon>
        <taxon>Melastomatoideae</taxon>
        <taxon>Melastomateae</taxon>
        <taxon>Melastoma</taxon>
    </lineage>
</organism>
<accession>A0ACB9L1V3</accession>
<name>A0ACB9L1V3_9MYRT</name>
<comment type="caution">
    <text evidence="1">The sequence shown here is derived from an EMBL/GenBank/DDBJ whole genome shotgun (WGS) entry which is preliminary data.</text>
</comment>
<dbReference type="EMBL" id="CM042891">
    <property type="protein sequence ID" value="KAI4303528.1"/>
    <property type="molecule type" value="Genomic_DNA"/>
</dbReference>
<reference evidence="2" key="1">
    <citation type="journal article" date="2023" name="Front. Plant Sci.">
        <title>Chromosomal-level genome assembly of Melastoma candidum provides insights into trichome evolution.</title>
        <authorList>
            <person name="Zhong Y."/>
            <person name="Wu W."/>
            <person name="Sun C."/>
            <person name="Zou P."/>
            <person name="Liu Y."/>
            <person name="Dai S."/>
            <person name="Zhou R."/>
        </authorList>
    </citation>
    <scope>NUCLEOTIDE SEQUENCE [LARGE SCALE GENOMIC DNA]</scope>
</reference>
<evidence type="ECO:0000313" key="1">
    <source>
        <dbReference type="EMBL" id="KAI4303528.1"/>
    </source>
</evidence>